<evidence type="ECO:0000313" key="9">
    <source>
        <dbReference type="Proteomes" id="UP000746690"/>
    </source>
</evidence>
<comment type="subcellular location">
    <subcellularLocation>
        <location evidence="1">Cell outer membrane</location>
    </subcellularLocation>
</comment>
<feature type="domain" description="RagB/SusD" evidence="6">
    <location>
        <begin position="306"/>
        <end position="576"/>
    </location>
</feature>
<dbReference type="PROSITE" id="PS51257">
    <property type="entry name" value="PROKAR_LIPOPROTEIN"/>
    <property type="match status" value="1"/>
</dbReference>
<dbReference type="Gene3D" id="1.25.40.390">
    <property type="match status" value="1"/>
</dbReference>
<dbReference type="RefSeq" id="WP_169670829.1">
    <property type="nucleotide sequence ID" value="NZ_JABBHF010000002.1"/>
</dbReference>
<proteinExistence type="inferred from homology"/>
<evidence type="ECO:0000313" key="8">
    <source>
        <dbReference type="EMBL" id="NMH86875.1"/>
    </source>
</evidence>
<keyword evidence="4" id="KW-0472">Membrane</keyword>
<evidence type="ECO:0000259" key="6">
    <source>
        <dbReference type="Pfam" id="PF07980"/>
    </source>
</evidence>
<dbReference type="Proteomes" id="UP000746690">
    <property type="component" value="Unassembled WGS sequence"/>
</dbReference>
<reference evidence="8 9" key="1">
    <citation type="submission" date="2020-04" db="EMBL/GenBank/DDBJ databases">
        <title>A Flavivirga sp. nov.</title>
        <authorList>
            <person name="Sun X."/>
        </authorList>
    </citation>
    <scope>NUCLEOTIDE SEQUENCE [LARGE SCALE GENOMIC DNA]</scope>
    <source>
        <strain evidence="8 9">Y03</strain>
    </source>
</reference>
<dbReference type="InterPro" id="IPR033985">
    <property type="entry name" value="SusD-like_N"/>
</dbReference>
<gene>
    <name evidence="8" type="ORF">HHX25_05120</name>
</gene>
<protein>
    <submittedName>
        <fullName evidence="8">RagB/SusD family nutrient uptake outer membrane protein</fullName>
    </submittedName>
</protein>
<feature type="domain" description="SusD-like N-terminal" evidence="7">
    <location>
        <begin position="86"/>
        <end position="217"/>
    </location>
</feature>
<evidence type="ECO:0000256" key="2">
    <source>
        <dbReference type="ARBA" id="ARBA00006275"/>
    </source>
</evidence>
<evidence type="ECO:0000256" key="4">
    <source>
        <dbReference type="ARBA" id="ARBA00023136"/>
    </source>
</evidence>
<evidence type="ECO:0000259" key="7">
    <source>
        <dbReference type="Pfam" id="PF14322"/>
    </source>
</evidence>
<comment type="similarity">
    <text evidence="2">Belongs to the SusD family.</text>
</comment>
<dbReference type="InterPro" id="IPR011990">
    <property type="entry name" value="TPR-like_helical_dom_sf"/>
</dbReference>
<keyword evidence="3" id="KW-0732">Signal</keyword>
<keyword evidence="5" id="KW-0998">Cell outer membrane</keyword>
<dbReference type="Pfam" id="PF14322">
    <property type="entry name" value="SusD-like_3"/>
    <property type="match status" value="1"/>
</dbReference>
<evidence type="ECO:0000256" key="1">
    <source>
        <dbReference type="ARBA" id="ARBA00004442"/>
    </source>
</evidence>
<evidence type="ECO:0000256" key="3">
    <source>
        <dbReference type="ARBA" id="ARBA00022729"/>
    </source>
</evidence>
<evidence type="ECO:0000256" key="5">
    <source>
        <dbReference type="ARBA" id="ARBA00023237"/>
    </source>
</evidence>
<organism evidence="8 9">
    <name type="scientific">Flavivirga algicola</name>
    <dbReference type="NCBI Taxonomy" id="2729136"/>
    <lineage>
        <taxon>Bacteria</taxon>
        <taxon>Pseudomonadati</taxon>
        <taxon>Bacteroidota</taxon>
        <taxon>Flavobacteriia</taxon>
        <taxon>Flavobacteriales</taxon>
        <taxon>Flavobacteriaceae</taxon>
        <taxon>Flavivirga</taxon>
    </lineage>
</organism>
<name>A0ABX1RX11_9FLAO</name>
<sequence length="576" mass="65672">MRKKIKYIVLVLSCIAMFSCDEDFLENKPLDKFSEEDVWNDVNLAQGFIYRTYGQVMIEMVKNPLGQWNAPGSFSDDFTDNVAISNNNIVAKDLLDKNFDAGWDVFEIIRNTNLIIDRVAASEGITEALKGDLIAQGKVLRAMIYYSRARLFGKYIIIDKVLTPEDDLKLSRSSTIKEVYDFILNDLAEAAIDLPATAEAGRLTQGAAYALIAEIALHAAAYSESGKNEFYQMSKKASEDLFGLGYSLDTDYSALTSDYNFALNSNEIILGYFRHADITQTKRTPQQRIVPNCSDAKNHPWVQPKLVESIEGWAGRWPSNELVNDYLVIDAADNTAKRWNETSQYLDFMANGGYVSKAIFKNRDARFYASIAHDSSKYFNNLITIRKGGNMHWTSNAAGNWSMTKSGFYFRKSVFEGVKLWANDFVPFHHSIMRLGRSYLNYAEVMLRLNDPAKALEYINMTRVAHGGLPELSTGLSIDEAWDYYKIERRVELFFENDRYWSLLRWGKEAGLDVIPELNSGQTFFEVSEDGMSYEIIEQPLNKSENERVFTSRRYLFPVPEKEILLNGNLDQNPGY</sequence>
<keyword evidence="9" id="KW-1185">Reference proteome</keyword>
<dbReference type="Pfam" id="PF07980">
    <property type="entry name" value="SusD_RagB"/>
    <property type="match status" value="1"/>
</dbReference>
<dbReference type="InterPro" id="IPR012944">
    <property type="entry name" value="SusD_RagB_dom"/>
</dbReference>
<dbReference type="EMBL" id="JABBHF010000002">
    <property type="protein sequence ID" value="NMH86875.1"/>
    <property type="molecule type" value="Genomic_DNA"/>
</dbReference>
<comment type="caution">
    <text evidence="8">The sequence shown here is derived from an EMBL/GenBank/DDBJ whole genome shotgun (WGS) entry which is preliminary data.</text>
</comment>
<dbReference type="SUPFAM" id="SSF48452">
    <property type="entry name" value="TPR-like"/>
    <property type="match status" value="1"/>
</dbReference>
<accession>A0ABX1RX11</accession>